<dbReference type="Proteomes" id="UP000261324">
    <property type="component" value="Unassembled WGS sequence"/>
</dbReference>
<evidence type="ECO:0000313" key="2">
    <source>
        <dbReference type="Proteomes" id="UP000261324"/>
    </source>
</evidence>
<accession>A0A3E4PXW9</accession>
<organism evidence="1 2">
    <name type="scientific">Dorea formicigenerans</name>
    <dbReference type="NCBI Taxonomy" id="39486"/>
    <lineage>
        <taxon>Bacteria</taxon>
        <taxon>Bacillati</taxon>
        <taxon>Bacillota</taxon>
        <taxon>Clostridia</taxon>
        <taxon>Lachnospirales</taxon>
        <taxon>Lachnospiraceae</taxon>
        <taxon>Dorea</taxon>
    </lineage>
</organism>
<dbReference type="EMBL" id="QSRA01000005">
    <property type="protein sequence ID" value="RGK84867.1"/>
    <property type="molecule type" value="Genomic_DNA"/>
</dbReference>
<dbReference type="RefSeq" id="WP_117659196.1">
    <property type="nucleotide sequence ID" value="NZ_QSRA01000005.1"/>
</dbReference>
<reference evidence="1 2" key="1">
    <citation type="submission" date="2018-08" db="EMBL/GenBank/DDBJ databases">
        <title>A genome reference for cultivated species of the human gut microbiota.</title>
        <authorList>
            <person name="Zou Y."/>
            <person name="Xue W."/>
            <person name="Luo G."/>
        </authorList>
    </citation>
    <scope>NUCLEOTIDE SEQUENCE [LARGE SCALE GENOMIC DNA]</scope>
    <source>
        <strain evidence="1 2">TF09-3</strain>
    </source>
</reference>
<name>A0A3E4PXW9_9FIRM</name>
<evidence type="ECO:0000313" key="1">
    <source>
        <dbReference type="EMBL" id="RGK84867.1"/>
    </source>
</evidence>
<gene>
    <name evidence="1" type="ORF">DXC93_05150</name>
</gene>
<protein>
    <submittedName>
        <fullName evidence="1">Abortive infection protein</fullName>
    </submittedName>
</protein>
<dbReference type="AlphaFoldDB" id="A0A3E4PXW9"/>
<comment type="caution">
    <text evidence="1">The sequence shown here is derived from an EMBL/GenBank/DDBJ whole genome shotgun (WGS) entry which is preliminary data.</text>
</comment>
<sequence length="198" mass="23605">MNELDSMKELVRADGFLYTKDVVNAGIRKETLKRFLNDGSLVREARGIYSFPDRLNDEFVLLQARCRKGIFSYGTALYFHGMSDRFPNMISMTVPKNYNVYYLQEELFHVRFQRIKPEWWNIGIMEMISPQGGLIRLYDRERCICDMIRDRKNTDPQVFSQAVKGYFSSKEYDMIRLMEYAGHFHLEEKIQEYMEILL</sequence>
<proteinExistence type="predicted"/>